<dbReference type="GO" id="GO:0007030">
    <property type="term" value="P:Golgi organization"/>
    <property type="evidence" value="ECO:0007669"/>
    <property type="project" value="TreeGrafter"/>
</dbReference>
<dbReference type="AlphaFoldDB" id="A0AAV8WWJ3"/>
<dbReference type="InterPro" id="IPR008551">
    <property type="entry name" value="TANGO2"/>
</dbReference>
<dbReference type="PANTHER" id="PTHR17985:SF8">
    <property type="entry name" value="TRANSPORT AND GOLGI ORGANIZATION PROTEIN 2 HOMOLOG"/>
    <property type="match status" value="1"/>
</dbReference>
<gene>
    <name evidence="1" type="ORF">NQ314_016623</name>
</gene>
<comment type="caution">
    <text evidence="1">The sequence shown here is derived from an EMBL/GenBank/DDBJ whole genome shotgun (WGS) entry which is preliminary data.</text>
</comment>
<dbReference type="Proteomes" id="UP001162156">
    <property type="component" value="Unassembled WGS sequence"/>
</dbReference>
<dbReference type="EMBL" id="JANEYF010004619">
    <property type="protein sequence ID" value="KAJ8930561.1"/>
    <property type="molecule type" value="Genomic_DNA"/>
</dbReference>
<dbReference type="Pfam" id="PF05742">
    <property type="entry name" value="TANGO2"/>
    <property type="match status" value="2"/>
</dbReference>
<accession>A0AAV8WWJ3</accession>
<keyword evidence="2" id="KW-1185">Reference proteome</keyword>
<reference evidence="1" key="1">
    <citation type="journal article" date="2023" name="Insect Mol. Biol.">
        <title>Genome sequencing provides insights into the evolution of gene families encoding plant cell wall-degrading enzymes in longhorned beetles.</title>
        <authorList>
            <person name="Shin N.R."/>
            <person name="Okamura Y."/>
            <person name="Kirsch R."/>
            <person name="Pauchet Y."/>
        </authorList>
    </citation>
    <scope>NUCLEOTIDE SEQUENCE</scope>
    <source>
        <strain evidence="1">RBIC_L_NR</strain>
    </source>
</reference>
<proteinExistence type="predicted"/>
<sequence length="205" mass="23341">MCILFTHVDPNPNEGDYRLIVATNRDEFYRRPALDARRCDEAELFVIGGKDMEPGREGGMWFGFSTKEMKDGKRKKHCIATLLNITGEKAVHADVTVELSKDEANTFHHSNTPTIDSVYSGKQTLAFGNSPTYSPLRKVMEGRNKFEEIINRDLHNDELVEELLKLLKDKSSHLPDPELEKRAPVDYPLLSSIFVKIEQEGYGTR</sequence>
<dbReference type="GO" id="GO:0005794">
    <property type="term" value="C:Golgi apparatus"/>
    <property type="evidence" value="ECO:0007669"/>
    <property type="project" value="TreeGrafter"/>
</dbReference>
<protein>
    <submittedName>
        <fullName evidence="1">Uncharacterized protein</fullName>
    </submittedName>
</protein>
<dbReference type="PANTHER" id="PTHR17985">
    <property type="entry name" value="SER/THR-RICH PROTEIN T10 IN DGCR REGION"/>
    <property type="match status" value="1"/>
</dbReference>
<dbReference type="GO" id="GO:0009306">
    <property type="term" value="P:protein secretion"/>
    <property type="evidence" value="ECO:0007669"/>
    <property type="project" value="TreeGrafter"/>
</dbReference>
<evidence type="ECO:0000313" key="1">
    <source>
        <dbReference type="EMBL" id="KAJ8930561.1"/>
    </source>
</evidence>
<evidence type="ECO:0000313" key="2">
    <source>
        <dbReference type="Proteomes" id="UP001162156"/>
    </source>
</evidence>
<name>A0AAV8WWJ3_9CUCU</name>
<organism evidence="1 2">
    <name type="scientific">Rhamnusium bicolor</name>
    <dbReference type="NCBI Taxonomy" id="1586634"/>
    <lineage>
        <taxon>Eukaryota</taxon>
        <taxon>Metazoa</taxon>
        <taxon>Ecdysozoa</taxon>
        <taxon>Arthropoda</taxon>
        <taxon>Hexapoda</taxon>
        <taxon>Insecta</taxon>
        <taxon>Pterygota</taxon>
        <taxon>Neoptera</taxon>
        <taxon>Endopterygota</taxon>
        <taxon>Coleoptera</taxon>
        <taxon>Polyphaga</taxon>
        <taxon>Cucujiformia</taxon>
        <taxon>Chrysomeloidea</taxon>
        <taxon>Cerambycidae</taxon>
        <taxon>Lepturinae</taxon>
        <taxon>Rhagiini</taxon>
        <taxon>Rhamnusium</taxon>
    </lineage>
</organism>